<name>A0A8R2D283_ACYPI</name>
<proteinExistence type="predicted"/>
<keyword evidence="8" id="KW-1185">Reference proteome</keyword>
<dbReference type="KEGG" id="api:107882788"/>
<organism evidence="7 8">
    <name type="scientific">Acyrthosiphon pisum</name>
    <name type="common">Pea aphid</name>
    <dbReference type="NCBI Taxonomy" id="7029"/>
    <lineage>
        <taxon>Eukaryota</taxon>
        <taxon>Metazoa</taxon>
        <taxon>Ecdysozoa</taxon>
        <taxon>Arthropoda</taxon>
        <taxon>Hexapoda</taxon>
        <taxon>Insecta</taxon>
        <taxon>Pterygota</taxon>
        <taxon>Neoptera</taxon>
        <taxon>Paraneoptera</taxon>
        <taxon>Hemiptera</taxon>
        <taxon>Sternorrhyncha</taxon>
        <taxon>Aphidomorpha</taxon>
        <taxon>Aphidoidea</taxon>
        <taxon>Aphididae</taxon>
        <taxon>Macrosiphini</taxon>
        <taxon>Acyrthosiphon</taxon>
    </lineage>
</organism>
<dbReference type="PANTHER" id="PTHR46481:SF10">
    <property type="entry name" value="ZINC FINGER BED DOMAIN-CONTAINING PROTEIN 39"/>
    <property type="match status" value="1"/>
</dbReference>
<evidence type="ECO:0000313" key="7">
    <source>
        <dbReference type="EnsemblMetazoa" id="XP_016657194.1"/>
    </source>
</evidence>
<dbReference type="Proteomes" id="UP000007819">
    <property type="component" value="Unassembled WGS sequence"/>
</dbReference>
<keyword evidence="5" id="KW-0539">Nucleus</keyword>
<evidence type="ECO:0000256" key="4">
    <source>
        <dbReference type="ARBA" id="ARBA00022833"/>
    </source>
</evidence>
<dbReference type="InterPro" id="IPR012337">
    <property type="entry name" value="RNaseH-like_sf"/>
</dbReference>
<evidence type="ECO:0000256" key="2">
    <source>
        <dbReference type="ARBA" id="ARBA00022723"/>
    </source>
</evidence>
<dbReference type="InterPro" id="IPR008906">
    <property type="entry name" value="HATC_C_dom"/>
</dbReference>
<evidence type="ECO:0000256" key="5">
    <source>
        <dbReference type="ARBA" id="ARBA00023242"/>
    </source>
</evidence>
<dbReference type="GO" id="GO:0046983">
    <property type="term" value="F:protein dimerization activity"/>
    <property type="evidence" value="ECO:0007669"/>
    <property type="project" value="InterPro"/>
</dbReference>
<dbReference type="SUPFAM" id="SSF53098">
    <property type="entry name" value="Ribonuclease H-like"/>
    <property type="match status" value="1"/>
</dbReference>
<reference evidence="7" key="2">
    <citation type="submission" date="2022-06" db="UniProtKB">
        <authorList>
            <consortium name="EnsemblMetazoa"/>
        </authorList>
    </citation>
    <scope>IDENTIFICATION</scope>
</reference>
<dbReference type="Pfam" id="PF05699">
    <property type="entry name" value="Dimer_Tnp_hAT"/>
    <property type="match status" value="1"/>
</dbReference>
<dbReference type="RefSeq" id="XP_016657194.1">
    <property type="nucleotide sequence ID" value="XM_016801705.1"/>
</dbReference>
<keyword evidence="3" id="KW-0863">Zinc-finger</keyword>
<evidence type="ECO:0000256" key="3">
    <source>
        <dbReference type="ARBA" id="ARBA00022771"/>
    </source>
</evidence>
<sequence>MVTVNGRPFTIFNDSGFQKILKPLTEAIGGNFTINAHNIKSHIMSASNEIVSHIKIDVKNQLISLKIDCVKRHHRSILGVNIQYTKDGKICLSTLAMIEMHEKHTAVNLKKMLLEILEKYNIKKEQLYSITCDNAANMIKLARIMNDETNQAHDRIVMTSENVNNSEQDDDDLWQYDNEGTPLATDDIEDELFNDDADEAITSCMRCAVHTLQLCIHDGLKVASIANCISRARQVVKKLRTPTYSNWLIRMNLKLAIIDNETRWNSIYNMLYRLIGLKMFCKEHDETNPDLKLKDDEWISVQSIVDALLPVKIATLALQKQDITLGDLYGIWWKCTNGLRSNGTILAKEILKSMKEREALLLQNNVYLSAIFLDPRYQCLLTEDEKNNAFNHLTKTWKALLHLNEDEIGQEDNTVHNISLDTSNDNHSRIDEDDDLELFLSSQSSFSSLNSERSSPNDISIALRNFNSVERLHYKTNILSYWEEQKYDKPDLYKYVVHAVPATQVSVERSFSGLKFILSDLRSSLSSEALDAIMIIRSNTLFKSK</sequence>
<accession>A0A8R2D283</accession>
<dbReference type="AlphaFoldDB" id="A0A8R2D283"/>
<feature type="domain" description="HAT C-terminal dimerisation" evidence="6">
    <location>
        <begin position="475"/>
        <end position="539"/>
    </location>
</feature>
<dbReference type="OrthoDB" id="6618960at2759"/>
<dbReference type="PANTHER" id="PTHR46481">
    <property type="entry name" value="ZINC FINGER BED DOMAIN-CONTAINING PROTEIN 4"/>
    <property type="match status" value="1"/>
</dbReference>
<dbReference type="GeneID" id="107882788"/>
<dbReference type="InterPro" id="IPR052035">
    <property type="entry name" value="ZnF_BED_domain_contain"/>
</dbReference>
<evidence type="ECO:0000313" key="8">
    <source>
        <dbReference type="Proteomes" id="UP000007819"/>
    </source>
</evidence>
<keyword evidence="2" id="KW-0479">Metal-binding</keyword>
<reference evidence="8" key="1">
    <citation type="submission" date="2010-06" db="EMBL/GenBank/DDBJ databases">
        <authorList>
            <person name="Jiang H."/>
            <person name="Abraham K."/>
            <person name="Ali S."/>
            <person name="Alsbrooks S.L."/>
            <person name="Anim B.N."/>
            <person name="Anosike U.S."/>
            <person name="Attaway T."/>
            <person name="Bandaranaike D.P."/>
            <person name="Battles P.K."/>
            <person name="Bell S.N."/>
            <person name="Bell A.V."/>
            <person name="Beltran B."/>
            <person name="Bickham C."/>
            <person name="Bustamante Y."/>
            <person name="Caleb T."/>
            <person name="Canada A."/>
            <person name="Cardenas V."/>
            <person name="Carter K."/>
            <person name="Chacko J."/>
            <person name="Chandrabose M.N."/>
            <person name="Chavez D."/>
            <person name="Chavez A."/>
            <person name="Chen L."/>
            <person name="Chu H.-S."/>
            <person name="Claassen K.J."/>
            <person name="Cockrell R."/>
            <person name="Collins M."/>
            <person name="Cooper J.A."/>
            <person name="Cree A."/>
            <person name="Curry S.M."/>
            <person name="Da Y."/>
            <person name="Dao M.D."/>
            <person name="Das B."/>
            <person name="Davila M.-L."/>
            <person name="Davy-Carroll L."/>
            <person name="Denson S."/>
            <person name="Dinh H."/>
            <person name="Ebong V.E."/>
            <person name="Edwards J.R."/>
            <person name="Egan A."/>
            <person name="El-Daye J."/>
            <person name="Escobedo L."/>
            <person name="Fernandez S."/>
            <person name="Fernando P.R."/>
            <person name="Flagg N."/>
            <person name="Forbes L.D."/>
            <person name="Fowler R.G."/>
            <person name="Fu Q."/>
            <person name="Gabisi R.A."/>
            <person name="Ganer J."/>
            <person name="Garbino Pronczuk A."/>
            <person name="Garcia R.M."/>
            <person name="Garner T."/>
            <person name="Garrett T.E."/>
            <person name="Gonzalez D.A."/>
            <person name="Hamid H."/>
            <person name="Hawkins E.S."/>
            <person name="Hirani K."/>
            <person name="Hogues M.E."/>
            <person name="Hollins B."/>
            <person name="Hsiao C.-H."/>
            <person name="Jabil R."/>
            <person name="James M.L."/>
            <person name="Jhangiani S.N."/>
            <person name="Johnson B."/>
            <person name="Johnson Q."/>
            <person name="Joshi V."/>
            <person name="Kalu J.B."/>
            <person name="Kam C."/>
            <person name="Kashfia A."/>
            <person name="Keebler J."/>
            <person name="Kisamo H."/>
            <person name="Kovar C.L."/>
            <person name="Lago L.A."/>
            <person name="Lai C.-Y."/>
            <person name="Laidlaw J."/>
            <person name="Lara F."/>
            <person name="Le T.-K."/>
            <person name="Lee S.L."/>
            <person name="Legall F.H."/>
            <person name="Lemon S.J."/>
            <person name="Lewis L.R."/>
            <person name="Li B."/>
            <person name="Liu Y."/>
            <person name="Liu Y.-S."/>
            <person name="Lopez J."/>
            <person name="Lozado R.J."/>
            <person name="Lu J."/>
            <person name="Madu R.C."/>
            <person name="Maheshwari M."/>
            <person name="Maheshwari R."/>
            <person name="Malloy K."/>
            <person name="Martinez E."/>
            <person name="Mathew T."/>
            <person name="Mercado I.C."/>
            <person name="Mercado C."/>
            <person name="Meyer B."/>
            <person name="Montgomery K."/>
            <person name="Morgan M.B."/>
            <person name="Munidasa M."/>
            <person name="Nazareth L.V."/>
            <person name="Nelson J."/>
            <person name="Ng B.M."/>
            <person name="Nguyen N.B."/>
            <person name="Nguyen P.Q."/>
            <person name="Nguyen T."/>
            <person name="Obregon M."/>
            <person name="Okwuonu G.O."/>
            <person name="Onwere C.G."/>
            <person name="Orozco G."/>
            <person name="Parra A."/>
            <person name="Patel S."/>
            <person name="Patil S."/>
            <person name="Perez A."/>
            <person name="Perez Y."/>
            <person name="Pham C."/>
            <person name="Primus E.L."/>
            <person name="Pu L.-L."/>
            <person name="Puazo M."/>
            <person name="Qin X."/>
            <person name="Quiroz J.B."/>
            <person name="Reese J."/>
            <person name="Richards S."/>
            <person name="Rives C.M."/>
            <person name="Robberts R."/>
            <person name="Ruiz S.J."/>
            <person name="Ruiz M.J."/>
            <person name="Santibanez J."/>
            <person name="Schneider B.W."/>
            <person name="Sisson I."/>
            <person name="Smith M."/>
            <person name="Sodergren E."/>
            <person name="Song X.-Z."/>
            <person name="Song B.B."/>
            <person name="Summersgill H."/>
            <person name="Thelus R."/>
            <person name="Thornton R.D."/>
            <person name="Trejos Z.Y."/>
            <person name="Usmani K."/>
            <person name="Vattathil S."/>
            <person name="Villasana D."/>
            <person name="Walker D.L."/>
            <person name="Wang S."/>
            <person name="Wang K."/>
            <person name="White C.S."/>
            <person name="Williams A.C."/>
            <person name="Williamson J."/>
            <person name="Wilson K."/>
            <person name="Woghiren I.O."/>
            <person name="Woodworth J.R."/>
            <person name="Worley K.C."/>
            <person name="Wright R.A."/>
            <person name="Wu W."/>
            <person name="Young L."/>
            <person name="Zhang L."/>
            <person name="Zhang J."/>
            <person name="Zhu Y."/>
            <person name="Muzny D.M."/>
            <person name="Weinstock G."/>
            <person name="Gibbs R.A."/>
        </authorList>
    </citation>
    <scope>NUCLEOTIDE SEQUENCE [LARGE SCALE GENOMIC DNA]</scope>
    <source>
        <strain evidence="8">LSR1</strain>
    </source>
</reference>
<keyword evidence="4" id="KW-0862">Zinc</keyword>
<evidence type="ECO:0000259" key="6">
    <source>
        <dbReference type="Pfam" id="PF05699"/>
    </source>
</evidence>
<dbReference type="GO" id="GO:0005634">
    <property type="term" value="C:nucleus"/>
    <property type="evidence" value="ECO:0007669"/>
    <property type="project" value="UniProtKB-SubCell"/>
</dbReference>
<evidence type="ECO:0000256" key="1">
    <source>
        <dbReference type="ARBA" id="ARBA00004123"/>
    </source>
</evidence>
<dbReference type="GO" id="GO:0008270">
    <property type="term" value="F:zinc ion binding"/>
    <property type="evidence" value="ECO:0007669"/>
    <property type="project" value="UniProtKB-KW"/>
</dbReference>
<dbReference type="EnsemblMetazoa" id="XM_016801705.1">
    <property type="protein sequence ID" value="XP_016657194.1"/>
    <property type="gene ID" value="LOC107882788"/>
</dbReference>
<protein>
    <recommendedName>
        <fullName evidence="6">HAT C-terminal dimerisation domain-containing protein</fullName>
    </recommendedName>
</protein>
<comment type="subcellular location">
    <subcellularLocation>
        <location evidence="1">Nucleus</location>
    </subcellularLocation>
</comment>